<dbReference type="AlphaFoldDB" id="A0A1I1W1Z8"/>
<evidence type="ECO:0008006" key="3">
    <source>
        <dbReference type="Google" id="ProtNLM"/>
    </source>
</evidence>
<dbReference type="Pfam" id="PF06945">
    <property type="entry name" value="DUF1289"/>
    <property type="match status" value="1"/>
</dbReference>
<dbReference type="InterPro" id="IPR010710">
    <property type="entry name" value="DUF1289"/>
</dbReference>
<protein>
    <recommendedName>
        <fullName evidence="3">Fe-S protein</fullName>
    </recommendedName>
</protein>
<evidence type="ECO:0000313" key="1">
    <source>
        <dbReference type="EMBL" id="SFD89187.1"/>
    </source>
</evidence>
<dbReference type="Proteomes" id="UP000243950">
    <property type="component" value="Unassembled WGS sequence"/>
</dbReference>
<name>A0A1I1W1Z8_PSEOC</name>
<proteinExistence type="predicted"/>
<gene>
    <name evidence="1" type="ORF">SAMN05216372_105167</name>
</gene>
<organism evidence="1 2">
    <name type="scientific">Pseudomonas straminea</name>
    <dbReference type="NCBI Taxonomy" id="47882"/>
    <lineage>
        <taxon>Bacteria</taxon>
        <taxon>Pseudomonadati</taxon>
        <taxon>Pseudomonadota</taxon>
        <taxon>Gammaproteobacteria</taxon>
        <taxon>Pseudomonadales</taxon>
        <taxon>Pseudomonadaceae</taxon>
        <taxon>Phytopseudomonas</taxon>
    </lineage>
</organism>
<dbReference type="PANTHER" id="PTHR35175:SF1">
    <property type="entry name" value="OXIDOREDUCTASE"/>
    <property type="match status" value="1"/>
</dbReference>
<sequence length="170" mass="20079">MHALLFCVSIQRMPNQRIKTPCIGLCSTVFGDTVCRGCKRFHHEVINWNGYSDEEKQSVWTRLEMLLVQVMAAKLEVFDEALLLKQLQQRQIRFLPQQSPYCWAYQLLARGARVITQLEAYGIVLLPEFRDWELPDLRDAIDREFFLLSEAHFERYIAPRFLKEGMELRV</sequence>
<evidence type="ECO:0000313" key="2">
    <source>
        <dbReference type="Proteomes" id="UP000243950"/>
    </source>
</evidence>
<dbReference type="PANTHER" id="PTHR35175">
    <property type="entry name" value="DUF1289 DOMAIN-CONTAINING PROTEIN"/>
    <property type="match status" value="1"/>
</dbReference>
<reference evidence="2" key="1">
    <citation type="submission" date="2016-10" db="EMBL/GenBank/DDBJ databases">
        <authorList>
            <person name="Varghese N."/>
            <person name="Submissions S."/>
        </authorList>
    </citation>
    <scope>NUCLEOTIDE SEQUENCE [LARGE SCALE GENOMIC DNA]</scope>
    <source>
        <strain evidence="2">JCM 2783</strain>
    </source>
</reference>
<keyword evidence="2" id="KW-1185">Reference proteome</keyword>
<dbReference type="EMBL" id="FOMO01000005">
    <property type="protein sequence ID" value="SFD89187.1"/>
    <property type="molecule type" value="Genomic_DNA"/>
</dbReference>
<accession>A0A1I1W1Z8</accession>